<protein>
    <submittedName>
        <fullName evidence="1">Uncharacterized protein</fullName>
    </submittedName>
</protein>
<reference evidence="2" key="1">
    <citation type="journal article" date="2019" name="Int. J. Syst. Evol. Microbiol.">
        <title>The Global Catalogue of Microorganisms (GCM) 10K type strain sequencing project: providing services to taxonomists for standard genome sequencing and annotation.</title>
        <authorList>
            <consortium name="The Broad Institute Genomics Platform"/>
            <consortium name="The Broad Institute Genome Sequencing Center for Infectious Disease"/>
            <person name="Wu L."/>
            <person name="Ma J."/>
        </authorList>
    </citation>
    <scope>NUCLEOTIDE SEQUENCE [LARGE SCALE GENOMIC DNA]</scope>
    <source>
        <strain evidence="2">KCTC 13528</strain>
    </source>
</reference>
<accession>A0ABW5ZC67</accession>
<sequence length="628" mass="71993">MSLHIFSDHKNVKSFPDHDGSWPLSKLKGFKFKDVDAVAIIGLGEEKIENEVISSLWEFTEGGGILYAENLAVFDFPTSRLLGFKQDFSQLARTNEKLIVEPELCNELNGYLLEWKGTYQKGYCTTGVPLLSVGVFKDTHRNLSGGEKLPALTYHSLGKGRVVYAAFPLFGQTSFMAYRPNYLWNRLLKKVSEKAGIEFPSIRNPIKRSDLKPAESIERVHDWFLKSGIMPKIDGTEGVYENIHSFYQQVSMDKRPDCHAQSAIMFYLYGKYKNDDASKERAFQLINYLIREGYQDNDPSSASYGFWKWFQYPGTLPEDMFTDDNSWVTIALLFLYKETGIDIFRERGMLTAEALFRTQHANGLRPENYKGSLLRSQGDRYINSLAVSMNPHFESIAHTAFILAYQVSGDEKFLKTAYMGTVYLLNHLNEIKWMYSKTSAYARFSLAISGLLKFQDDEKLRDGLSRVMDYLISHQHSSGGVEEADNPDPERYGYEDTGVYIYNGEGIADLLYTNNFMLMNVWEAWKQTGNEYYFECYRKLRDFLVNVQIESDSCLYHGGWMRAYDLNYEEYFGNNGDTGWGPYCMESGWTNGVIGTGLLLGQMNMSLFDDVHEEIREADLQKASGKED</sequence>
<dbReference type="InterPro" id="IPR008930">
    <property type="entry name" value="Terpenoid_cyclase/PrenylTrfase"/>
</dbReference>
<dbReference type="RefSeq" id="WP_204730170.1">
    <property type="nucleotide sequence ID" value="NZ_JAFBDK010000014.1"/>
</dbReference>
<dbReference type="Gene3D" id="1.50.10.20">
    <property type="match status" value="1"/>
</dbReference>
<evidence type="ECO:0000313" key="1">
    <source>
        <dbReference type="EMBL" id="MFD2910500.1"/>
    </source>
</evidence>
<dbReference type="SUPFAM" id="SSF48239">
    <property type="entry name" value="Terpenoid cyclases/Protein prenyltransferases"/>
    <property type="match status" value="1"/>
</dbReference>
<comment type="caution">
    <text evidence="1">The sequence shown here is derived from an EMBL/GenBank/DDBJ whole genome shotgun (WGS) entry which is preliminary data.</text>
</comment>
<evidence type="ECO:0000313" key="2">
    <source>
        <dbReference type="Proteomes" id="UP001597561"/>
    </source>
</evidence>
<organism evidence="1 2">
    <name type="scientific">Jeotgalibacillus terrae</name>
    <dbReference type="NCBI Taxonomy" id="587735"/>
    <lineage>
        <taxon>Bacteria</taxon>
        <taxon>Bacillati</taxon>
        <taxon>Bacillota</taxon>
        <taxon>Bacilli</taxon>
        <taxon>Bacillales</taxon>
        <taxon>Caryophanaceae</taxon>
        <taxon>Jeotgalibacillus</taxon>
    </lineage>
</organism>
<keyword evidence="2" id="KW-1185">Reference proteome</keyword>
<gene>
    <name evidence="1" type="ORF">ACFS5P_01275</name>
</gene>
<dbReference type="Proteomes" id="UP001597561">
    <property type="component" value="Unassembled WGS sequence"/>
</dbReference>
<proteinExistence type="predicted"/>
<dbReference type="EMBL" id="JBHUPG010000001">
    <property type="protein sequence ID" value="MFD2910500.1"/>
    <property type="molecule type" value="Genomic_DNA"/>
</dbReference>
<name>A0ABW5ZC67_9BACL</name>